<dbReference type="EMBL" id="CYXY01000035">
    <property type="protein sequence ID" value="CUN19505.1"/>
    <property type="molecule type" value="Genomic_DNA"/>
</dbReference>
<keyword evidence="3" id="KW-0411">Iron-sulfur</keyword>
<keyword evidence="1" id="KW-0479">Metal-binding</keyword>
<dbReference type="GO" id="GO:0010181">
    <property type="term" value="F:FMN binding"/>
    <property type="evidence" value="ECO:0007669"/>
    <property type="project" value="InterPro"/>
</dbReference>
<dbReference type="GO" id="GO:0046872">
    <property type="term" value="F:metal ion binding"/>
    <property type="evidence" value="ECO:0007669"/>
    <property type="project" value="UniProtKB-KW"/>
</dbReference>
<reference evidence="6 7" key="1">
    <citation type="submission" date="2015-09" db="EMBL/GenBank/DDBJ databases">
        <authorList>
            <consortium name="Pathogen Informatics"/>
        </authorList>
    </citation>
    <scope>NUCLEOTIDE SEQUENCE [LARGE SCALE GENOMIC DNA]</scope>
    <source>
        <strain evidence="6 7">2789STDY5834959</strain>
    </source>
</reference>
<dbReference type="AlphaFoldDB" id="A0A173UZP7"/>
<dbReference type="InterPro" id="IPR008254">
    <property type="entry name" value="Flavodoxin/NO_synth"/>
</dbReference>
<dbReference type="RefSeq" id="WP_055073508.1">
    <property type="nucleotide sequence ID" value="NZ_CAXUGA010000076.1"/>
</dbReference>
<evidence type="ECO:0000313" key="7">
    <source>
        <dbReference type="Proteomes" id="UP000095553"/>
    </source>
</evidence>
<dbReference type="Gene3D" id="3.30.70.20">
    <property type="match status" value="1"/>
</dbReference>
<evidence type="ECO:0000256" key="1">
    <source>
        <dbReference type="ARBA" id="ARBA00022723"/>
    </source>
</evidence>
<dbReference type="PROSITE" id="PS00198">
    <property type="entry name" value="4FE4S_FER_1"/>
    <property type="match status" value="2"/>
</dbReference>
<dbReference type="InterPro" id="IPR017900">
    <property type="entry name" value="4Fe4S_Fe_S_CS"/>
</dbReference>
<evidence type="ECO:0000313" key="6">
    <source>
        <dbReference type="EMBL" id="CUN19505.1"/>
    </source>
</evidence>
<sequence>MSLYEIYFSPTGGTKKVADIMIKAMKKDAQEIDMIKDPDKILQTEFSEDDICLIAVPSYGGRIPSVTVDKFQKLQAKGTKAILVAVFGNRAIDDTLVEMQDILENAGFVCVVGVEAVAEHSLMHQFGTGRPDQQDEKELIRFSEQIMKKIETKMKCMKVELPGNHNYREYNGVPLKPVANGKCTSCGICAKECPAGAISKDDPKVTDKEKCISCMHCVAVCPQKARHCNKVMELIASKKMKKSCSGRKENKLYL</sequence>
<organism evidence="6 7">
    <name type="scientific">Anaerostipes hadrus</name>
    <dbReference type="NCBI Taxonomy" id="649756"/>
    <lineage>
        <taxon>Bacteria</taxon>
        <taxon>Bacillati</taxon>
        <taxon>Bacillota</taxon>
        <taxon>Clostridia</taxon>
        <taxon>Lachnospirales</taxon>
        <taxon>Lachnospiraceae</taxon>
        <taxon>Anaerostipes</taxon>
    </lineage>
</organism>
<feature type="domain" description="Flavodoxin-like" evidence="4">
    <location>
        <begin position="3"/>
        <end position="147"/>
    </location>
</feature>
<feature type="domain" description="4Fe-4S ferredoxin-type" evidence="5">
    <location>
        <begin position="205"/>
        <end position="231"/>
    </location>
</feature>
<dbReference type="Pfam" id="PF13187">
    <property type="entry name" value="Fer4_9"/>
    <property type="match status" value="1"/>
</dbReference>
<dbReference type="InterPro" id="IPR029039">
    <property type="entry name" value="Flavoprotein-like_sf"/>
</dbReference>
<dbReference type="GO" id="GO:0016651">
    <property type="term" value="F:oxidoreductase activity, acting on NAD(P)H"/>
    <property type="evidence" value="ECO:0007669"/>
    <property type="project" value="UniProtKB-ARBA"/>
</dbReference>
<dbReference type="GO" id="GO:0051536">
    <property type="term" value="F:iron-sulfur cluster binding"/>
    <property type="evidence" value="ECO:0007669"/>
    <property type="project" value="UniProtKB-KW"/>
</dbReference>
<dbReference type="Proteomes" id="UP000095553">
    <property type="component" value="Unassembled WGS sequence"/>
</dbReference>
<feature type="domain" description="4Fe-4S ferredoxin-type" evidence="5">
    <location>
        <begin position="175"/>
        <end position="203"/>
    </location>
</feature>
<dbReference type="Gene3D" id="3.40.50.360">
    <property type="match status" value="1"/>
</dbReference>
<protein>
    <submittedName>
        <fullName evidence="6">Ferredoxin</fullName>
    </submittedName>
</protein>
<dbReference type="InterPro" id="IPR017896">
    <property type="entry name" value="4Fe4S_Fe-S-bd"/>
</dbReference>
<accession>A0A173UZP7</accession>
<gene>
    <name evidence="6" type="ORF">ERS852571_03110</name>
</gene>
<evidence type="ECO:0000256" key="3">
    <source>
        <dbReference type="ARBA" id="ARBA00023014"/>
    </source>
</evidence>
<dbReference type="PROSITE" id="PS51379">
    <property type="entry name" value="4FE4S_FER_2"/>
    <property type="match status" value="2"/>
</dbReference>
<proteinExistence type="predicted"/>
<keyword evidence="2" id="KW-0408">Iron</keyword>
<evidence type="ECO:0000259" key="5">
    <source>
        <dbReference type="PROSITE" id="PS51379"/>
    </source>
</evidence>
<dbReference type="SUPFAM" id="SSF54862">
    <property type="entry name" value="4Fe-4S ferredoxins"/>
    <property type="match status" value="1"/>
</dbReference>
<evidence type="ECO:0000259" key="4">
    <source>
        <dbReference type="PROSITE" id="PS50902"/>
    </source>
</evidence>
<dbReference type="PROSITE" id="PS50902">
    <property type="entry name" value="FLAVODOXIN_LIKE"/>
    <property type="match status" value="1"/>
</dbReference>
<name>A0A173UZP7_ANAHA</name>
<evidence type="ECO:0000256" key="2">
    <source>
        <dbReference type="ARBA" id="ARBA00023004"/>
    </source>
</evidence>
<dbReference type="InterPro" id="IPR047964">
    <property type="entry name" value="EFR1-like"/>
</dbReference>
<dbReference type="NCBIfam" id="NF038196">
    <property type="entry name" value="ferrodoxin_EFR1"/>
    <property type="match status" value="1"/>
</dbReference>
<dbReference type="SUPFAM" id="SSF52218">
    <property type="entry name" value="Flavoproteins"/>
    <property type="match status" value="1"/>
</dbReference>